<feature type="compositionally biased region" description="Acidic residues" evidence="1">
    <location>
        <begin position="75"/>
        <end position="87"/>
    </location>
</feature>
<dbReference type="GeneID" id="92178387"/>
<feature type="compositionally biased region" description="Polar residues" evidence="1">
    <location>
        <begin position="1"/>
        <end position="11"/>
    </location>
</feature>
<feature type="compositionally biased region" description="Polar residues" evidence="1">
    <location>
        <begin position="1205"/>
        <end position="1214"/>
    </location>
</feature>
<reference evidence="2 3" key="1">
    <citation type="journal article" date="2024" name="bioRxiv">
        <title>Comparative genomics of Cryptococcus and Kwoniella reveals pathogenesis evolution and contrasting karyotype dynamics via intercentromeric recombination or chromosome fusion.</title>
        <authorList>
            <person name="Coelho M.A."/>
            <person name="David-Palma M."/>
            <person name="Shea T."/>
            <person name="Bowers K."/>
            <person name="McGinley-Smith S."/>
            <person name="Mohammad A.W."/>
            <person name="Gnirke A."/>
            <person name="Yurkov A.M."/>
            <person name="Nowrousian M."/>
            <person name="Sun S."/>
            <person name="Cuomo C.A."/>
            <person name="Heitman J."/>
        </authorList>
    </citation>
    <scope>NUCLEOTIDE SEQUENCE [LARGE SCALE GENOMIC DNA]</scope>
    <source>
        <strain evidence="2 3">CBS 13917</strain>
    </source>
</reference>
<feature type="compositionally biased region" description="Polar residues" evidence="1">
    <location>
        <begin position="1309"/>
        <end position="1318"/>
    </location>
</feature>
<feature type="compositionally biased region" description="Low complexity" evidence="1">
    <location>
        <begin position="1145"/>
        <end position="1160"/>
    </location>
</feature>
<feature type="compositionally biased region" description="Gly residues" evidence="1">
    <location>
        <begin position="1218"/>
        <end position="1232"/>
    </location>
</feature>
<name>A0AAW0Z4R3_9TREE</name>
<feature type="compositionally biased region" description="Low complexity" evidence="1">
    <location>
        <begin position="921"/>
        <end position="982"/>
    </location>
</feature>
<feature type="region of interest" description="Disordered" evidence="1">
    <location>
        <begin position="1358"/>
        <end position="1416"/>
    </location>
</feature>
<feature type="compositionally biased region" description="Low complexity" evidence="1">
    <location>
        <begin position="1363"/>
        <end position="1376"/>
    </location>
</feature>
<feature type="compositionally biased region" description="Polar residues" evidence="1">
    <location>
        <begin position="1179"/>
        <end position="1190"/>
    </location>
</feature>
<feature type="compositionally biased region" description="Polar residues" evidence="1">
    <location>
        <begin position="1388"/>
        <end position="1397"/>
    </location>
</feature>
<feature type="compositionally biased region" description="Basic and acidic residues" evidence="1">
    <location>
        <begin position="304"/>
        <end position="319"/>
    </location>
</feature>
<feature type="compositionally biased region" description="Polar residues" evidence="1">
    <location>
        <begin position="210"/>
        <end position="219"/>
    </location>
</feature>
<gene>
    <name evidence="2" type="ORF">IAR55_001128</name>
</gene>
<proteinExistence type="predicted"/>
<feature type="compositionally biased region" description="Basic and acidic residues" evidence="1">
    <location>
        <begin position="831"/>
        <end position="841"/>
    </location>
</feature>
<feature type="compositionally biased region" description="Basic and acidic residues" evidence="1">
    <location>
        <begin position="1052"/>
        <end position="1063"/>
    </location>
</feature>
<feature type="compositionally biased region" description="Polar residues" evidence="1">
    <location>
        <begin position="1161"/>
        <end position="1172"/>
    </location>
</feature>
<feature type="compositionally biased region" description="Low complexity" evidence="1">
    <location>
        <begin position="188"/>
        <end position="201"/>
    </location>
</feature>
<dbReference type="RefSeq" id="XP_066805457.1">
    <property type="nucleotide sequence ID" value="XM_066944256.1"/>
</dbReference>
<dbReference type="EMBL" id="JBCAWK010000002">
    <property type="protein sequence ID" value="KAK8865978.1"/>
    <property type="molecule type" value="Genomic_DNA"/>
</dbReference>
<protein>
    <submittedName>
        <fullName evidence="2">Uncharacterized protein</fullName>
    </submittedName>
</protein>
<evidence type="ECO:0000256" key="1">
    <source>
        <dbReference type="SAM" id="MobiDB-lite"/>
    </source>
</evidence>
<comment type="caution">
    <text evidence="2">The sequence shown here is derived from an EMBL/GenBank/DDBJ whole genome shotgun (WGS) entry which is preliminary data.</text>
</comment>
<feature type="region of interest" description="Disordered" evidence="1">
    <location>
        <begin position="1"/>
        <end position="219"/>
    </location>
</feature>
<feature type="compositionally biased region" description="Pro residues" evidence="1">
    <location>
        <begin position="362"/>
        <end position="371"/>
    </location>
</feature>
<dbReference type="Proteomes" id="UP001388673">
    <property type="component" value="Unassembled WGS sequence"/>
</dbReference>
<organism evidence="2 3">
    <name type="scientific">Kwoniella newhampshirensis</name>
    <dbReference type="NCBI Taxonomy" id="1651941"/>
    <lineage>
        <taxon>Eukaryota</taxon>
        <taxon>Fungi</taxon>
        <taxon>Dikarya</taxon>
        <taxon>Basidiomycota</taxon>
        <taxon>Agaricomycotina</taxon>
        <taxon>Tremellomycetes</taxon>
        <taxon>Tremellales</taxon>
        <taxon>Cryptococcaceae</taxon>
        <taxon>Kwoniella</taxon>
    </lineage>
</organism>
<feature type="region of interest" description="Disordered" evidence="1">
    <location>
        <begin position="1135"/>
        <end position="1327"/>
    </location>
</feature>
<feature type="compositionally biased region" description="Low complexity" evidence="1">
    <location>
        <begin position="375"/>
        <end position="394"/>
    </location>
</feature>
<sequence>MLDDMSNTVTPSPARRRPIKPQAENWDDDFEFALPTSASNNKKVNNTSFTTSASKENVEVGVKPSGGKAIQVEDWNQDEEEEEDWDDSPPRSSAVPELTPVILAGPSRQMASHQQANLLAPLKISVNSHPQPPPRLSPSRSKPLPSPSTFPTSHVSPSSTDAQTIMTSRSHSSSMLTSPIGQQPVLPRSRSGSTSTGTVTRNKLVKRHPSTSFIPVPTRSTSATYHDLSASMSFIPSANRSSPNLPHPPPVPPLPRSTSGEQMPPPPLPGPSHGLGRSRSRSISKARSGGRQDVRVYNIPFSPSREDMQDKEVDEEKQKRPGFWKRLSGIPTTSRDAAVHSSQHRRRRSSSVGGKGRVEPSSPKPPIPSMPPNLRTPSSTSAVSASSSTRSGPTYAFSELLRRSSSSLSRRSDKSRDAPPSSYPYPSGIERVSTTSINAYHSPPAMPILTPSRRGDITPELPSSSSSFSRGFHLPSPSPGSPYHSSMSKYQDTVLPIANSIPPLPHSASFPGPLRPDQSDTETEADGETPKKRKKVRPVSTLPAPKMTSGKGWDGEGWRGFIELKPRSDQSDNIVGLPNERVALTSPQLSTFVSTTSSTLKRIGSLSKKHGRRLSGGWKFGTGTSPGLNNSKDRAATSALETVAGSPSKLPKGADTMIISSKVEESMRSAIRAGSVSAPNSAFKSGPTHDDLATFAAAPIGPSEGEVSSMMDAKKKDKHRRRQSWNDFVIPREVMEKQKSLKEKIGAVKMFAGGVDSLKNLLSTHDELRQKAYASGSPSEIAHFQSLEWEFSQWWEMATVLIEVSSTGQDPSTQVSLSDPPRSRRVTMASDEAKVASEAMRKASSAPEDPGIDVSLSRARLQEGNRKSSLPDPDETSLGITTTSAPPKASPPDQWRASTGRQDLSKRQLEVLRTMLRTPVGGRASGSYRSSRRPSLGGRASSTLSASMTASSLLQSSPETVISSSLTMTRSSSRSVSVGRSDTPNEESSISFPGPGDSVHIVPSESLPRPVTASRRAQPRPEPLPVATPTTIASKTMKERRTSRAGLAGLKEFLRSLKSRDRLSTSGPDGGSSPMRKLRSKTNKMSTSPPASPIESGVFFASRMDQGYPDAMFYPTSTCRNSFSALGPLPAARLPGSGATSRVPSDQSQISVQTQSIQSTASPTVSGTPSRSTSRHQSPRMENTSPQLNALSPDAPKRPSLRNIFRTSSGNWSELISGGSGSGGSSHGGGGSPSLLKKASTPRLPFSESRFRSGKPISGSPSMSRVSVSDPMPKSVSSATLSAATSTSNLISQSNLSESKELGMKSIVKSESSRTLTAENGGDMTLRPTRKSRVLGLGLGLGWPEREREVVAGELSQWPEGGSYASSSAPIAVPSSDQSLPDGIAFATSPNASSPTNMDDKHDHLPTMSRDGPSDDLVVALTPENLPTLLEYMRQCEKKLQEWKERIGELELARDYQT</sequence>
<feature type="compositionally biased region" description="Polar residues" evidence="1">
    <location>
        <begin position="806"/>
        <end position="817"/>
    </location>
</feature>
<keyword evidence="3" id="KW-1185">Reference proteome</keyword>
<accession>A0AAW0Z4R3</accession>
<dbReference type="KEGG" id="kne:92178387"/>
<feature type="region of interest" description="Disordered" evidence="1">
    <location>
        <begin position="234"/>
        <end position="554"/>
    </location>
</feature>
<feature type="compositionally biased region" description="Pro residues" evidence="1">
    <location>
        <begin position="245"/>
        <end position="255"/>
    </location>
</feature>
<feature type="compositionally biased region" description="Polar residues" evidence="1">
    <location>
        <begin position="149"/>
        <end position="165"/>
    </location>
</feature>
<evidence type="ECO:0000313" key="2">
    <source>
        <dbReference type="EMBL" id="KAK8865978.1"/>
    </source>
</evidence>
<feature type="compositionally biased region" description="Polar residues" evidence="1">
    <location>
        <begin position="36"/>
        <end position="55"/>
    </location>
</feature>
<feature type="compositionally biased region" description="Low complexity" evidence="1">
    <location>
        <begin position="1256"/>
        <end position="1288"/>
    </location>
</feature>
<evidence type="ECO:0000313" key="3">
    <source>
        <dbReference type="Proteomes" id="UP001388673"/>
    </source>
</evidence>
<feature type="compositionally biased region" description="Low complexity" evidence="1">
    <location>
        <begin position="166"/>
        <end position="178"/>
    </location>
</feature>
<feature type="region of interest" description="Disordered" evidence="1">
    <location>
        <begin position="806"/>
        <end position="1094"/>
    </location>
</feature>